<dbReference type="EMBL" id="JBBHLL010000752">
    <property type="protein sequence ID" value="KAK7797955.1"/>
    <property type="molecule type" value="Genomic_DNA"/>
</dbReference>
<dbReference type="Proteomes" id="UP001488838">
    <property type="component" value="Unassembled WGS sequence"/>
</dbReference>
<dbReference type="SUPFAM" id="SSF50891">
    <property type="entry name" value="Cyclophilin-like"/>
    <property type="match status" value="1"/>
</dbReference>
<keyword evidence="2" id="KW-1185">Reference proteome</keyword>
<organism evidence="1 2">
    <name type="scientific">Myodes glareolus</name>
    <name type="common">Bank vole</name>
    <name type="synonym">Clethrionomys glareolus</name>
    <dbReference type="NCBI Taxonomy" id="447135"/>
    <lineage>
        <taxon>Eukaryota</taxon>
        <taxon>Metazoa</taxon>
        <taxon>Chordata</taxon>
        <taxon>Craniata</taxon>
        <taxon>Vertebrata</taxon>
        <taxon>Euteleostomi</taxon>
        <taxon>Mammalia</taxon>
        <taxon>Eutheria</taxon>
        <taxon>Euarchontoglires</taxon>
        <taxon>Glires</taxon>
        <taxon>Rodentia</taxon>
        <taxon>Myomorpha</taxon>
        <taxon>Muroidea</taxon>
        <taxon>Cricetidae</taxon>
        <taxon>Arvicolinae</taxon>
        <taxon>Myodes</taxon>
    </lineage>
</organism>
<evidence type="ECO:0008006" key="3">
    <source>
        <dbReference type="Google" id="ProtNLM"/>
    </source>
</evidence>
<dbReference type="InterPro" id="IPR029000">
    <property type="entry name" value="Cyclophilin-like_dom_sf"/>
</dbReference>
<dbReference type="Gene3D" id="2.40.100.10">
    <property type="entry name" value="Cyclophilin-like"/>
    <property type="match status" value="1"/>
</dbReference>
<accession>A0AAW0H8Q0</accession>
<evidence type="ECO:0000313" key="1">
    <source>
        <dbReference type="EMBL" id="KAK7797955.1"/>
    </source>
</evidence>
<proteinExistence type="predicted"/>
<gene>
    <name evidence="1" type="ORF">U0070_007026</name>
</gene>
<sequence>MFAVAMVNFTMIVDTVADSKPLGHIFIKLFGDSSPTTAGKFCALKTGKKGPLLSQNYSKILIPGGQLHML</sequence>
<dbReference type="AlphaFoldDB" id="A0AAW0H8Q0"/>
<reference evidence="1 2" key="1">
    <citation type="journal article" date="2023" name="bioRxiv">
        <title>Conserved and derived expression patterns and positive selection on dental genes reveal complex evolutionary context of ever-growing rodent molars.</title>
        <authorList>
            <person name="Calamari Z.T."/>
            <person name="Song A."/>
            <person name="Cohen E."/>
            <person name="Akter M."/>
            <person name="Roy R.D."/>
            <person name="Hallikas O."/>
            <person name="Christensen M.M."/>
            <person name="Li P."/>
            <person name="Marangoni P."/>
            <person name="Jernvall J."/>
            <person name="Klein O.D."/>
        </authorList>
    </citation>
    <scope>NUCLEOTIDE SEQUENCE [LARGE SCALE GENOMIC DNA]</scope>
    <source>
        <strain evidence="1">V071</strain>
    </source>
</reference>
<name>A0AAW0H8Q0_MYOGA</name>
<comment type="caution">
    <text evidence="1">The sequence shown here is derived from an EMBL/GenBank/DDBJ whole genome shotgun (WGS) entry which is preliminary data.</text>
</comment>
<protein>
    <recommendedName>
        <fullName evidence="3">Peptidylprolyl isomerase</fullName>
    </recommendedName>
</protein>
<evidence type="ECO:0000313" key="2">
    <source>
        <dbReference type="Proteomes" id="UP001488838"/>
    </source>
</evidence>